<feature type="compositionally biased region" description="Basic and acidic residues" evidence="10">
    <location>
        <begin position="1"/>
        <end position="17"/>
    </location>
</feature>
<evidence type="ECO:0000259" key="11">
    <source>
        <dbReference type="Pfam" id="PF02501"/>
    </source>
</evidence>
<dbReference type="Proteomes" id="UP000292085">
    <property type="component" value="Unassembled WGS sequence"/>
</dbReference>
<evidence type="ECO:0000256" key="6">
    <source>
        <dbReference type="ARBA" id="ARBA00022692"/>
    </source>
</evidence>
<evidence type="ECO:0000313" key="13">
    <source>
        <dbReference type="Proteomes" id="UP000292085"/>
    </source>
</evidence>
<dbReference type="PROSITE" id="PS00409">
    <property type="entry name" value="PROKAR_NTER_METHYL"/>
    <property type="match status" value="1"/>
</dbReference>
<proteinExistence type="inferred from homology"/>
<keyword evidence="13" id="KW-1185">Reference proteome</keyword>
<name>A0A4Q6Y9Q8_9SPHN</name>
<dbReference type="GO" id="GO:0015627">
    <property type="term" value="C:type II protein secretion system complex"/>
    <property type="evidence" value="ECO:0007669"/>
    <property type="project" value="UniProtKB-UniRule"/>
</dbReference>
<dbReference type="SUPFAM" id="SSF54523">
    <property type="entry name" value="Pili subunits"/>
    <property type="match status" value="1"/>
</dbReference>
<evidence type="ECO:0000256" key="10">
    <source>
        <dbReference type="SAM" id="MobiDB-lite"/>
    </source>
</evidence>
<keyword evidence="4 9" id="KW-0488">Methylation</keyword>
<evidence type="ECO:0000256" key="1">
    <source>
        <dbReference type="ARBA" id="ARBA00004377"/>
    </source>
</evidence>
<gene>
    <name evidence="12" type="primary">gspI</name>
    <name evidence="12" type="ORF">EWE75_02170</name>
</gene>
<dbReference type="InterPro" id="IPR003413">
    <property type="entry name" value="T2SS_GspI_C"/>
</dbReference>
<comment type="similarity">
    <text evidence="2 9">Belongs to the GSP I family.</text>
</comment>
<evidence type="ECO:0000256" key="7">
    <source>
        <dbReference type="ARBA" id="ARBA00022989"/>
    </source>
</evidence>
<organism evidence="12 13">
    <name type="scientific">Sphingomonas populi</name>
    <dbReference type="NCBI Taxonomy" id="2484750"/>
    <lineage>
        <taxon>Bacteria</taxon>
        <taxon>Pseudomonadati</taxon>
        <taxon>Pseudomonadota</taxon>
        <taxon>Alphaproteobacteria</taxon>
        <taxon>Sphingomonadales</taxon>
        <taxon>Sphingomonadaceae</taxon>
        <taxon>Sphingomonas</taxon>
    </lineage>
</organism>
<keyword evidence="8 9" id="KW-0472">Membrane</keyword>
<dbReference type="Pfam" id="PF02501">
    <property type="entry name" value="T2SSI"/>
    <property type="match status" value="1"/>
</dbReference>
<evidence type="ECO:0000256" key="4">
    <source>
        <dbReference type="ARBA" id="ARBA00022481"/>
    </source>
</evidence>
<dbReference type="AlphaFoldDB" id="A0A4Q6Y9Q8"/>
<comment type="subcellular location">
    <subcellularLocation>
        <location evidence="1 9">Cell inner membrane</location>
        <topology evidence="1 9">Single-pass membrane protein</topology>
    </subcellularLocation>
</comment>
<dbReference type="GO" id="GO:0015628">
    <property type="term" value="P:protein secretion by the type II secretion system"/>
    <property type="evidence" value="ECO:0007669"/>
    <property type="project" value="UniProtKB-UniRule"/>
</dbReference>
<protein>
    <recommendedName>
        <fullName evidence="9">Type II secretion system protein I</fullName>
        <shortName evidence="9">T2SS minor pseudopilin I</shortName>
    </recommendedName>
</protein>
<dbReference type="InterPro" id="IPR045584">
    <property type="entry name" value="Pilin-like"/>
</dbReference>
<keyword evidence="5 9" id="KW-0997">Cell inner membrane</keyword>
<dbReference type="GO" id="GO:0005886">
    <property type="term" value="C:plasma membrane"/>
    <property type="evidence" value="ECO:0007669"/>
    <property type="project" value="UniProtKB-SubCell"/>
</dbReference>
<keyword evidence="7 9" id="KW-1133">Transmembrane helix</keyword>
<dbReference type="PANTHER" id="PTHR38779:SF2">
    <property type="entry name" value="TYPE II SECRETION SYSTEM PROTEIN I-RELATED"/>
    <property type="match status" value="1"/>
</dbReference>
<comment type="caution">
    <text evidence="12">The sequence shown here is derived from an EMBL/GenBank/DDBJ whole genome shotgun (WGS) entry which is preliminary data.</text>
</comment>
<evidence type="ECO:0000256" key="3">
    <source>
        <dbReference type="ARBA" id="ARBA00022475"/>
    </source>
</evidence>
<dbReference type="EMBL" id="SGIS01000002">
    <property type="protein sequence ID" value="RZF66206.1"/>
    <property type="molecule type" value="Genomic_DNA"/>
</dbReference>
<dbReference type="InterPro" id="IPR012902">
    <property type="entry name" value="N_methyl_site"/>
</dbReference>
<keyword evidence="3" id="KW-1003">Cell membrane</keyword>
<feature type="region of interest" description="Disordered" evidence="10">
    <location>
        <begin position="1"/>
        <end position="20"/>
    </location>
</feature>
<evidence type="ECO:0000256" key="5">
    <source>
        <dbReference type="ARBA" id="ARBA00022519"/>
    </source>
</evidence>
<reference evidence="12 13" key="1">
    <citation type="submission" date="2019-02" db="EMBL/GenBank/DDBJ databases">
        <authorList>
            <person name="Li Y."/>
        </authorList>
    </citation>
    <scope>NUCLEOTIDE SEQUENCE [LARGE SCALE GENOMIC DNA]</scope>
    <source>
        <strain evidence="12 13">3-7</strain>
    </source>
</reference>
<dbReference type="Pfam" id="PF07963">
    <property type="entry name" value="N_methyl"/>
    <property type="match status" value="1"/>
</dbReference>
<comment type="PTM">
    <text evidence="9">Cleaved by prepilin peptidase.</text>
</comment>
<evidence type="ECO:0000256" key="2">
    <source>
        <dbReference type="ARBA" id="ARBA00008358"/>
    </source>
</evidence>
<dbReference type="PANTHER" id="PTHR38779">
    <property type="entry name" value="TYPE II SECRETION SYSTEM PROTEIN I-RELATED"/>
    <property type="match status" value="1"/>
</dbReference>
<accession>A0A4Q6Y9Q8</accession>
<comment type="subunit">
    <text evidence="9">Type II secretion is composed of four main components: the outer membrane complex, the inner membrane complex, the cytoplasmic secretion ATPase and the periplasm-spanning pseudopilus.</text>
</comment>
<dbReference type="InterPro" id="IPR010052">
    <property type="entry name" value="T2SS_protein-GspI"/>
</dbReference>
<dbReference type="NCBIfam" id="TIGR01707">
    <property type="entry name" value="gspI"/>
    <property type="match status" value="1"/>
</dbReference>
<sequence>MVDRAIRSSRAKSRDRSGAQVSRLRSTRTVWVSIISLDFARDERGSRGFTLIEMMVALAVFALAALALIRLEGATIRGAGILDSTLTGQIVARNVAIEAVTDAKPPTLGIASGTEQNGGKAWRWTRNVAATGDSRILKIDVTVTDGDGRPAGRLTMIRSGSGS</sequence>
<dbReference type="Gene3D" id="3.30.1300.30">
    <property type="entry name" value="GSPII I/J protein-like"/>
    <property type="match status" value="1"/>
</dbReference>
<dbReference type="OrthoDB" id="7189314at2"/>
<evidence type="ECO:0000256" key="8">
    <source>
        <dbReference type="ARBA" id="ARBA00023136"/>
    </source>
</evidence>
<evidence type="ECO:0000256" key="9">
    <source>
        <dbReference type="RuleBase" id="RU368030"/>
    </source>
</evidence>
<dbReference type="NCBIfam" id="TIGR02532">
    <property type="entry name" value="IV_pilin_GFxxxE"/>
    <property type="match status" value="1"/>
</dbReference>
<evidence type="ECO:0000313" key="12">
    <source>
        <dbReference type="EMBL" id="RZF66206.1"/>
    </source>
</evidence>
<feature type="transmembrane region" description="Helical" evidence="9">
    <location>
        <begin position="49"/>
        <end position="69"/>
    </location>
</feature>
<keyword evidence="6 9" id="KW-0812">Transmembrane</keyword>
<comment type="function">
    <text evidence="9">Component of the type II secretion system required for the energy-dependent secretion of extracellular factors such as proteases and toxins from the periplasm.</text>
</comment>
<feature type="domain" description="Type II secretion system protein GspI C-terminal" evidence="11">
    <location>
        <begin position="83"/>
        <end position="155"/>
    </location>
</feature>